<dbReference type="InterPro" id="IPR009056">
    <property type="entry name" value="Cyt_c-like_dom"/>
</dbReference>
<dbReference type="Gene3D" id="1.10.760.10">
    <property type="entry name" value="Cytochrome c-like domain"/>
    <property type="match status" value="1"/>
</dbReference>
<evidence type="ECO:0000313" key="7">
    <source>
        <dbReference type="EMBL" id="TXF91207.1"/>
    </source>
</evidence>
<evidence type="ECO:0000259" key="6">
    <source>
        <dbReference type="PROSITE" id="PS51007"/>
    </source>
</evidence>
<dbReference type="SUPFAM" id="SSF46626">
    <property type="entry name" value="Cytochrome c"/>
    <property type="match status" value="1"/>
</dbReference>
<evidence type="ECO:0000256" key="2">
    <source>
        <dbReference type="ARBA" id="ARBA00022723"/>
    </source>
</evidence>
<evidence type="ECO:0000256" key="3">
    <source>
        <dbReference type="ARBA" id="ARBA00023004"/>
    </source>
</evidence>
<dbReference type="EMBL" id="VOXD01000003">
    <property type="protein sequence ID" value="TXF91207.1"/>
    <property type="molecule type" value="Genomic_DNA"/>
</dbReference>
<dbReference type="Proteomes" id="UP000321907">
    <property type="component" value="Unassembled WGS sequence"/>
</dbReference>
<evidence type="ECO:0000256" key="5">
    <source>
        <dbReference type="SAM" id="Phobius"/>
    </source>
</evidence>
<keyword evidence="1 4" id="KW-0349">Heme</keyword>
<proteinExistence type="predicted"/>
<organism evidence="7 8">
    <name type="scientific">Neolewinella aurantiaca</name>
    <dbReference type="NCBI Taxonomy" id="2602767"/>
    <lineage>
        <taxon>Bacteria</taxon>
        <taxon>Pseudomonadati</taxon>
        <taxon>Bacteroidota</taxon>
        <taxon>Saprospiria</taxon>
        <taxon>Saprospirales</taxon>
        <taxon>Lewinellaceae</taxon>
        <taxon>Neolewinella</taxon>
    </lineage>
</organism>
<keyword evidence="5" id="KW-1133">Transmembrane helix</keyword>
<accession>A0A5C7FSY1</accession>
<feature type="transmembrane region" description="Helical" evidence="5">
    <location>
        <begin position="12"/>
        <end position="31"/>
    </location>
</feature>
<comment type="caution">
    <text evidence="7">The sequence shown here is derived from an EMBL/GenBank/DDBJ whole genome shotgun (WGS) entry which is preliminary data.</text>
</comment>
<keyword evidence="2 4" id="KW-0479">Metal-binding</keyword>
<dbReference type="OrthoDB" id="9805828at2"/>
<dbReference type="GO" id="GO:0046872">
    <property type="term" value="F:metal ion binding"/>
    <property type="evidence" value="ECO:0007669"/>
    <property type="project" value="UniProtKB-KW"/>
</dbReference>
<sequence length="161" mass="17864">MRPAYDTLRAMLTTINFVAGVLFCCLFWLLAGDAVTEMLRPRPVMEQKAYRPGTGGGGEPEEKVTNGIHDATGLIFAEGFEAVRGNCTACHSAKLITQNRATAAGWTEIIRWMQATQNLHDLGENEEIIVKYLATNYAPEDVGRRAGLDVESIEWYLLELE</sequence>
<keyword evidence="8" id="KW-1185">Reference proteome</keyword>
<keyword evidence="5" id="KW-0812">Transmembrane</keyword>
<evidence type="ECO:0000256" key="4">
    <source>
        <dbReference type="PROSITE-ProRule" id="PRU00433"/>
    </source>
</evidence>
<dbReference type="RefSeq" id="WP_147929226.1">
    <property type="nucleotide sequence ID" value="NZ_VOXD01000003.1"/>
</dbReference>
<feature type="domain" description="Cytochrome c" evidence="6">
    <location>
        <begin position="74"/>
        <end position="161"/>
    </location>
</feature>
<dbReference type="PROSITE" id="PS51007">
    <property type="entry name" value="CYTC"/>
    <property type="match status" value="1"/>
</dbReference>
<dbReference type="AlphaFoldDB" id="A0A5C7FSY1"/>
<dbReference type="GO" id="GO:0009055">
    <property type="term" value="F:electron transfer activity"/>
    <property type="evidence" value="ECO:0007669"/>
    <property type="project" value="InterPro"/>
</dbReference>
<dbReference type="InterPro" id="IPR036909">
    <property type="entry name" value="Cyt_c-like_dom_sf"/>
</dbReference>
<keyword evidence="3 4" id="KW-0408">Iron</keyword>
<evidence type="ECO:0000256" key="1">
    <source>
        <dbReference type="ARBA" id="ARBA00022617"/>
    </source>
</evidence>
<keyword evidence="5" id="KW-0472">Membrane</keyword>
<dbReference type="GO" id="GO:0020037">
    <property type="term" value="F:heme binding"/>
    <property type="evidence" value="ECO:0007669"/>
    <property type="project" value="InterPro"/>
</dbReference>
<reference evidence="7 8" key="1">
    <citation type="submission" date="2019-08" db="EMBL/GenBank/DDBJ databases">
        <title>Lewinella sp. strain SSH13 Genome sequencing and assembly.</title>
        <authorList>
            <person name="Kim I."/>
        </authorList>
    </citation>
    <scope>NUCLEOTIDE SEQUENCE [LARGE SCALE GENOMIC DNA]</scope>
    <source>
        <strain evidence="7 8">SSH13</strain>
    </source>
</reference>
<evidence type="ECO:0000313" key="8">
    <source>
        <dbReference type="Proteomes" id="UP000321907"/>
    </source>
</evidence>
<gene>
    <name evidence="7" type="ORF">FUA23_03005</name>
</gene>
<name>A0A5C7FSY1_9BACT</name>
<protein>
    <recommendedName>
        <fullName evidence="6">Cytochrome c domain-containing protein</fullName>
    </recommendedName>
</protein>